<evidence type="ECO:0000313" key="1">
    <source>
        <dbReference type="EMBL" id="KYC45687.1"/>
    </source>
</evidence>
<comment type="caution">
    <text evidence="1">The sequence shown here is derived from an EMBL/GenBank/DDBJ whole genome shotgun (WGS) entry which is preliminary data.</text>
</comment>
<gene>
    <name evidence="1" type="ORF">AMQ22_02191</name>
</gene>
<sequence length="105" mass="11343">MVIGPVTVLKTGTSFSYFSTRILVDPSTIGFLPLDVTSFGMLYFVGSVFSRTCFNTEGCLKSVPRSISAPSIVASDTKSLWDISRSNPQTSYLPAWNCAITFGSV</sequence>
<evidence type="ECO:0000313" key="2">
    <source>
        <dbReference type="Proteomes" id="UP000075398"/>
    </source>
</evidence>
<dbReference type="AlphaFoldDB" id="A0A150IL78"/>
<protein>
    <submittedName>
        <fullName evidence="1">Uncharacterized protein</fullName>
    </submittedName>
</protein>
<name>A0A150IL78_9EURY</name>
<reference evidence="1 2" key="1">
    <citation type="journal article" date="2016" name="ISME J.">
        <title>Chasing the elusive Euryarchaeota class WSA2: genomes reveal a uniquely fastidious methyl-reducing methanogen.</title>
        <authorList>
            <person name="Nobu M.K."/>
            <person name="Narihiro T."/>
            <person name="Kuroda K."/>
            <person name="Mei R."/>
            <person name="Liu W.T."/>
        </authorList>
    </citation>
    <scope>NUCLEOTIDE SEQUENCE [LARGE SCALE GENOMIC DNA]</scope>
    <source>
        <strain evidence="1">U1lsi0528_Bin055</strain>
    </source>
</reference>
<organism evidence="1 2">
    <name type="scientific">Candidatus Methanofastidiosum methylothiophilum</name>
    <dbReference type="NCBI Taxonomy" id="1705564"/>
    <lineage>
        <taxon>Archaea</taxon>
        <taxon>Methanobacteriati</taxon>
        <taxon>Methanobacteriota</taxon>
        <taxon>Stenosarchaea group</taxon>
        <taxon>Candidatus Methanofastidiosia</taxon>
        <taxon>Candidatus Methanofastidiosales</taxon>
        <taxon>Candidatus Methanofastidiosaceae</taxon>
        <taxon>Candidatus Methanofastidiosum</taxon>
    </lineage>
</organism>
<accession>A0A150IL78</accession>
<proteinExistence type="predicted"/>
<dbReference type="EMBL" id="LNGC01000227">
    <property type="protein sequence ID" value="KYC45687.1"/>
    <property type="molecule type" value="Genomic_DNA"/>
</dbReference>
<dbReference type="Proteomes" id="UP000075398">
    <property type="component" value="Unassembled WGS sequence"/>
</dbReference>